<dbReference type="Proteomes" id="UP000009005">
    <property type="component" value="Chromosome"/>
</dbReference>
<dbReference type="PATRIC" id="fig|1197325.3.peg.272"/>
<dbReference type="Pfam" id="PF02030">
    <property type="entry name" value="Lipoprotein_8"/>
    <property type="match status" value="1"/>
</dbReference>
<dbReference type="PRINTS" id="PR00905">
    <property type="entry name" value="MG045FAMILY"/>
</dbReference>
<feature type="compositionally biased region" description="Basic and acidic residues" evidence="1">
    <location>
        <begin position="387"/>
        <end position="399"/>
    </location>
</feature>
<evidence type="ECO:0000313" key="3">
    <source>
        <dbReference type="Proteomes" id="UP000009005"/>
    </source>
</evidence>
<feature type="compositionally biased region" description="Acidic residues" evidence="1">
    <location>
        <begin position="400"/>
        <end position="409"/>
    </location>
</feature>
<dbReference type="EMBL" id="CP003703">
    <property type="protein sequence ID" value="AFN65050.1"/>
    <property type="molecule type" value="Genomic_DNA"/>
</dbReference>
<dbReference type="OrthoDB" id="395489at2"/>
<organism evidence="2 3">
    <name type="scientific">Mycoplasma wenyonii (strain Massachusetts)</name>
    <name type="common">Eperythrozoon wenyonii</name>
    <dbReference type="NCBI Taxonomy" id="1197325"/>
    <lineage>
        <taxon>Bacteria</taxon>
        <taxon>Bacillati</taxon>
        <taxon>Mycoplasmatota</taxon>
        <taxon>Mollicutes</taxon>
        <taxon>Mycoplasmataceae</taxon>
        <taxon>Mycoplasma</taxon>
    </lineage>
</organism>
<dbReference type="RefSeq" id="WP_014849760.1">
    <property type="nucleotide sequence ID" value="NC_018149.1"/>
</dbReference>
<name>I6ZIN5_MYCWM</name>
<dbReference type="Gene3D" id="3.40.190.10">
    <property type="entry name" value="Periplasmic binding protein-like II"/>
    <property type="match status" value="1"/>
</dbReference>
<sequence length="523" mass="58170">MGFFTKFFLLPSSASLVIPVSVVTTNTNLSNELVLATYQSYILDSIADEAYNDYNLKTIYFENDKEVFNGFASGAFDLAVLSSSTLEEAIDKGLVRQIDWMSFNGSVRSQLKGINGHGTDGSQVANKLGELYSPVIKEFFTKNSKLATHGVPYFLSYLAFAYSGKKELGDGDGVSDGESGSTTMKPMGWKELIQKITEDKRFKTVDDRPKLGMVEDELTLFSLSKLSSQDSQGGEVTEITNLFKDKENKKSEKDFFDSFMKINAAGIKKGDQMGSRPVFFSPDSVVLSNALSKGELNGIFFYNGDALYAHTLLEELKMEEGQEEGQEEGDDEKQINIVPLNPALWLLDSIAISAKVSEEKLTKIYEFLEKISFDNLDKLQTLKREKVLAEDEEGEGAKETEEEEGEEEQTTGWLIDNYNEIMYTPALKTFNQWIKGKLPSSEGGGGGGSGSSSSGSEDFYKKEMEFLYGNPDIEDCLEKKSKSRKKRDTGEQQCNISIVFEGGLSDAQNLNLTMAFERWKNGF</sequence>
<evidence type="ECO:0000313" key="2">
    <source>
        <dbReference type="EMBL" id="AFN65050.1"/>
    </source>
</evidence>
<dbReference type="KEGG" id="mwe:WEN_01255"/>
<evidence type="ECO:0000256" key="1">
    <source>
        <dbReference type="SAM" id="MobiDB-lite"/>
    </source>
</evidence>
<dbReference type="InterPro" id="IPR000044">
    <property type="entry name" value="Uncharacterised_lipoprot_MG045"/>
</dbReference>
<feature type="region of interest" description="Disordered" evidence="1">
    <location>
        <begin position="387"/>
        <end position="413"/>
    </location>
</feature>
<proteinExistence type="predicted"/>
<dbReference type="GO" id="GO:0016020">
    <property type="term" value="C:membrane"/>
    <property type="evidence" value="ECO:0007669"/>
    <property type="project" value="InterPro"/>
</dbReference>
<dbReference type="HOGENOM" id="CLU_043024_0_0_14"/>
<reference evidence="2 3" key="1">
    <citation type="journal article" date="2012" name="J. Bacteriol.">
        <title>Complete genome sequence of Mycoplasma wenyonii strain Massachusetts.</title>
        <authorList>
            <person name="Dos Santos A.P."/>
            <person name="Guimaraes A.M."/>
            <person name="do Nascimento N.C."/>
            <person name="Sanmiguel P.J."/>
            <person name="Messick J.B."/>
        </authorList>
    </citation>
    <scope>NUCLEOTIDE SEQUENCE [LARGE SCALE GENOMIC DNA]</scope>
    <source>
        <strain evidence="2 3">Massachusetts</strain>
    </source>
</reference>
<dbReference type="SUPFAM" id="SSF53850">
    <property type="entry name" value="Periplasmic binding protein-like II"/>
    <property type="match status" value="1"/>
</dbReference>
<keyword evidence="3" id="KW-1185">Reference proteome</keyword>
<accession>I6ZIN5</accession>
<dbReference type="AlphaFoldDB" id="I6ZIN5"/>
<gene>
    <name evidence="2" type="ordered locus">WEN_01255</name>
</gene>
<protein>
    <submittedName>
        <fullName evidence="2">Spermidine/putrescine ABC transporter substrate-binding protein</fullName>
    </submittedName>
</protein>
<dbReference type="STRING" id="1197325.WEN_01255"/>